<keyword evidence="2" id="KW-1185">Reference proteome</keyword>
<feature type="non-terminal residue" evidence="1">
    <location>
        <position position="1"/>
    </location>
</feature>
<organism evidence="1 2">
    <name type="scientific">Ixodes persulcatus</name>
    <name type="common">Taiga tick</name>
    <dbReference type="NCBI Taxonomy" id="34615"/>
    <lineage>
        <taxon>Eukaryota</taxon>
        <taxon>Metazoa</taxon>
        <taxon>Ecdysozoa</taxon>
        <taxon>Arthropoda</taxon>
        <taxon>Chelicerata</taxon>
        <taxon>Arachnida</taxon>
        <taxon>Acari</taxon>
        <taxon>Parasitiformes</taxon>
        <taxon>Ixodida</taxon>
        <taxon>Ixodoidea</taxon>
        <taxon>Ixodidae</taxon>
        <taxon>Ixodinae</taxon>
        <taxon>Ixodes</taxon>
    </lineage>
</organism>
<gene>
    <name evidence="1" type="ORF">HPB47_001969</name>
</gene>
<evidence type="ECO:0000313" key="1">
    <source>
        <dbReference type="EMBL" id="KAG0422173.1"/>
    </source>
</evidence>
<protein>
    <submittedName>
        <fullName evidence="1">Uncharacterized protein</fullName>
    </submittedName>
</protein>
<name>A0AC60PND6_IXOPE</name>
<reference evidence="1 2" key="1">
    <citation type="journal article" date="2020" name="Cell">
        <title>Large-Scale Comparative Analyses of Tick Genomes Elucidate Their Genetic Diversity and Vector Capacities.</title>
        <authorList>
            <consortium name="Tick Genome and Microbiome Consortium (TIGMIC)"/>
            <person name="Jia N."/>
            <person name="Wang J."/>
            <person name="Shi W."/>
            <person name="Du L."/>
            <person name="Sun Y."/>
            <person name="Zhan W."/>
            <person name="Jiang J.F."/>
            <person name="Wang Q."/>
            <person name="Zhang B."/>
            <person name="Ji P."/>
            <person name="Bell-Sakyi L."/>
            <person name="Cui X.M."/>
            <person name="Yuan T.T."/>
            <person name="Jiang B.G."/>
            <person name="Yang W.F."/>
            <person name="Lam T.T."/>
            <person name="Chang Q.C."/>
            <person name="Ding S.J."/>
            <person name="Wang X.J."/>
            <person name="Zhu J.G."/>
            <person name="Ruan X.D."/>
            <person name="Zhao L."/>
            <person name="Wei J.T."/>
            <person name="Ye R.Z."/>
            <person name="Que T.C."/>
            <person name="Du C.H."/>
            <person name="Zhou Y.H."/>
            <person name="Cheng J.X."/>
            <person name="Dai P.F."/>
            <person name="Guo W.B."/>
            <person name="Han X.H."/>
            <person name="Huang E.J."/>
            <person name="Li L.F."/>
            <person name="Wei W."/>
            <person name="Gao Y.C."/>
            <person name="Liu J.Z."/>
            <person name="Shao H.Z."/>
            <person name="Wang X."/>
            <person name="Wang C.C."/>
            <person name="Yang T.C."/>
            <person name="Huo Q.B."/>
            <person name="Li W."/>
            <person name="Chen H.Y."/>
            <person name="Chen S.E."/>
            <person name="Zhou L.G."/>
            <person name="Ni X.B."/>
            <person name="Tian J.H."/>
            <person name="Sheng Y."/>
            <person name="Liu T."/>
            <person name="Pan Y.S."/>
            <person name="Xia L.Y."/>
            <person name="Li J."/>
            <person name="Zhao F."/>
            <person name="Cao W.C."/>
        </authorList>
    </citation>
    <scope>NUCLEOTIDE SEQUENCE [LARGE SCALE GENOMIC DNA]</scope>
    <source>
        <strain evidence="1">Iper-2018</strain>
    </source>
</reference>
<proteinExistence type="predicted"/>
<dbReference type="EMBL" id="JABSTQ010010262">
    <property type="protein sequence ID" value="KAG0422173.1"/>
    <property type="molecule type" value="Genomic_DNA"/>
</dbReference>
<accession>A0AC60PND6</accession>
<sequence length="1267" mass="136865">YPCYQEGFYRDQDHCGRFYRCAPVRNRPGVFTLYTFGCPEGTAFDEYQRVCLAPHSEDPCFNQVARAPEPPRRRVNYPAPVRSSFRDGHPLPCRGDGFHAHPYDCNRFYRCVRYEQDSFYNVYEFNCPESLVFDEYSGTCNYPEMSYSECVNTQFQNSSSSTWSDRGSDSNTDGSPSWSQPSPPTGEGNIPPPDGGSTAETHDPSQGQQQGPSETPPCTREGFFAHPDDCNKFYRCVSGDTGSYVVYVFSCGPTLVWDEAEDTCNYPHAVSGPCGTGAGGQPSRPSPPVGPPPAGGSAPPGGRPGQDLPCPNEGFYRNPSNCYRFYRCVKRENSGGTGKDYDVYEFNCPEGLVFDERFSVCNWPHQAAPCYRFYRCVNSGSATNNFVVYEFNCPEGLVFDERYSTCNWPSDAPPCDSAMPPSGGQAPSRPGGRPGGPGQGGSAGQPGQGGGQQSHLPCPNEGFFRNPDNCYRFYRCVDTGSGYVAYEFNCPEGLVFDERFSTCNWPDAAPPYSTGSTGTTPASTDNTASTGTPTDSTGTTPTGTDSTGSTPTGTDSTGTTPAGSSTGTSPTGTDSTGTTGPATDGTTEKDSDKTTKQPPSGGGRPAAVKEPNGKPSELSCPRTGFFRRPGNCNKFYRCVDFYMTGRNYVVYEFDCPEGLVFDERYSVCNWPEQAAPCEEGPPPPGQAPSGPEGGSQDYNAINAEVQASWTRMTIIIPGKAEQEGQRTNRNLQTQPGEPGQPGVAPPPTDVTSPKQPSTPESTGLPCPSQGFFRNPSNCHRFYRCVDLSSEGKGFVVYEFDCPAGLVFDERFSVCNWPDDAAPCDGGQDAPSTGGAPPAEQGETPSQPPSDGDTPSSPPSEGETPSSPPSGGDTPVYPPTEEETPSYPPSGGGTPSYPPTEGEQPSPQPNPEEPADQPAGDCEPRCSRTGYFRNPGDCNKFYRCVDFYQKGSYVIFHFDCPAGLVFDERYSVCNWPHDAPPCDSSGGEGGAGSCAPSRGPSPPSGPSEPQPGPQPQPQPRPPQPPMPPPRPADSSVCKRTGFIRDPADCHKFYRCVDPYQNGKLQAVHFDCPAGLVFDERYSVCNWAHDAPPCDGEPERPDQPSRPEPIETSTPCDKTTSSDEESTTAAMSTEATTAMESTTAAATTPAESTTAEESTTAAATTEAPMTTTPSRRQAKKLDDLICDRMGNFAFEGDCIHFYRCTSNKKQKAELFKCPDKYVFDPKIEFCRRKRKSFKCDKMPSEELMARLPANFMQSAIEAGPGFLWD</sequence>
<comment type="caution">
    <text evidence="1">The sequence shown here is derived from an EMBL/GenBank/DDBJ whole genome shotgun (WGS) entry which is preliminary data.</text>
</comment>
<dbReference type="Proteomes" id="UP000805193">
    <property type="component" value="Unassembled WGS sequence"/>
</dbReference>
<evidence type="ECO:0000313" key="2">
    <source>
        <dbReference type="Proteomes" id="UP000805193"/>
    </source>
</evidence>